<evidence type="ECO:0000313" key="1">
    <source>
        <dbReference type="EMBL" id="GFT98693.1"/>
    </source>
</evidence>
<dbReference type="Proteomes" id="UP000887013">
    <property type="component" value="Unassembled WGS sequence"/>
</dbReference>
<keyword evidence="2" id="KW-1185">Reference proteome</keyword>
<dbReference type="AlphaFoldDB" id="A0A8X6PZW9"/>
<sequence>MLAGEILLIVTGGLAYPKIKQSANCKIERNNSALRQLNLFSVPKTRYVQ</sequence>
<accession>A0A8X6PZW9</accession>
<dbReference type="EMBL" id="BMAW01122400">
    <property type="protein sequence ID" value="GFT98693.1"/>
    <property type="molecule type" value="Genomic_DNA"/>
</dbReference>
<gene>
    <name evidence="1" type="ORF">NPIL_413901</name>
</gene>
<organism evidence="1 2">
    <name type="scientific">Nephila pilipes</name>
    <name type="common">Giant wood spider</name>
    <name type="synonym">Nephila maculata</name>
    <dbReference type="NCBI Taxonomy" id="299642"/>
    <lineage>
        <taxon>Eukaryota</taxon>
        <taxon>Metazoa</taxon>
        <taxon>Ecdysozoa</taxon>
        <taxon>Arthropoda</taxon>
        <taxon>Chelicerata</taxon>
        <taxon>Arachnida</taxon>
        <taxon>Araneae</taxon>
        <taxon>Araneomorphae</taxon>
        <taxon>Entelegynae</taxon>
        <taxon>Araneoidea</taxon>
        <taxon>Nephilidae</taxon>
        <taxon>Nephila</taxon>
    </lineage>
</organism>
<evidence type="ECO:0000313" key="2">
    <source>
        <dbReference type="Proteomes" id="UP000887013"/>
    </source>
</evidence>
<feature type="non-terminal residue" evidence="1">
    <location>
        <position position="49"/>
    </location>
</feature>
<comment type="caution">
    <text evidence="1">The sequence shown here is derived from an EMBL/GenBank/DDBJ whole genome shotgun (WGS) entry which is preliminary data.</text>
</comment>
<proteinExistence type="predicted"/>
<name>A0A8X6PZW9_NEPPI</name>
<protein>
    <submittedName>
        <fullName evidence="1">Uncharacterized protein</fullName>
    </submittedName>
</protein>
<reference evidence="1" key="1">
    <citation type="submission" date="2020-08" db="EMBL/GenBank/DDBJ databases">
        <title>Multicomponent nature underlies the extraordinary mechanical properties of spider dragline silk.</title>
        <authorList>
            <person name="Kono N."/>
            <person name="Nakamura H."/>
            <person name="Mori M."/>
            <person name="Yoshida Y."/>
            <person name="Ohtoshi R."/>
            <person name="Malay A.D."/>
            <person name="Moran D.A.P."/>
            <person name="Tomita M."/>
            <person name="Numata K."/>
            <person name="Arakawa K."/>
        </authorList>
    </citation>
    <scope>NUCLEOTIDE SEQUENCE</scope>
</reference>